<dbReference type="RefSeq" id="WP_047940596.1">
    <property type="nucleotide sequence ID" value="NZ_CP053989.1"/>
</dbReference>
<dbReference type="EMBL" id="LDPH01000002">
    <property type="protein sequence ID" value="KLV28043.1"/>
    <property type="molecule type" value="Genomic_DNA"/>
</dbReference>
<dbReference type="NCBIfam" id="TIGR01484">
    <property type="entry name" value="HAD-SF-IIB"/>
    <property type="match status" value="1"/>
</dbReference>
<dbReference type="Gene3D" id="3.40.50.1000">
    <property type="entry name" value="HAD superfamily/HAD-like"/>
    <property type="match status" value="2"/>
</dbReference>
<comment type="caution">
    <text evidence="1">The sequence shown here is derived from an EMBL/GenBank/DDBJ whole genome shotgun (WGS) entry which is preliminary data.</text>
</comment>
<dbReference type="CDD" id="cd07516">
    <property type="entry name" value="HAD_Pase"/>
    <property type="match status" value="1"/>
</dbReference>
<name>A0A0J1IQ29_NIACI</name>
<organism evidence="1 2">
    <name type="scientific">Niallia circulans</name>
    <name type="common">Bacillus circulans</name>
    <dbReference type="NCBI Taxonomy" id="1397"/>
    <lineage>
        <taxon>Bacteria</taxon>
        <taxon>Bacillati</taxon>
        <taxon>Bacillota</taxon>
        <taxon>Bacilli</taxon>
        <taxon>Bacillales</taxon>
        <taxon>Bacillaceae</taxon>
        <taxon>Niallia</taxon>
    </lineage>
</organism>
<evidence type="ECO:0000313" key="2">
    <source>
        <dbReference type="Proteomes" id="UP000036045"/>
    </source>
</evidence>
<dbReference type="OrthoDB" id="9781413at2"/>
<dbReference type="GO" id="GO:0016791">
    <property type="term" value="F:phosphatase activity"/>
    <property type="evidence" value="ECO:0007669"/>
    <property type="project" value="TreeGrafter"/>
</dbReference>
<dbReference type="SFLD" id="SFLDS00003">
    <property type="entry name" value="Haloacid_Dehalogenase"/>
    <property type="match status" value="1"/>
</dbReference>
<dbReference type="SFLD" id="SFLDG01144">
    <property type="entry name" value="C2.B.4:_PGP_Like"/>
    <property type="match status" value="1"/>
</dbReference>
<dbReference type="PANTHER" id="PTHR10000">
    <property type="entry name" value="PHOSPHOSERINE PHOSPHATASE"/>
    <property type="match status" value="1"/>
</dbReference>
<dbReference type="Gene3D" id="3.30.1240.10">
    <property type="match status" value="1"/>
</dbReference>
<dbReference type="Pfam" id="PF08282">
    <property type="entry name" value="Hydrolase_3"/>
    <property type="match status" value="1"/>
</dbReference>
<reference evidence="1 2" key="1">
    <citation type="submission" date="2015-05" db="EMBL/GenBank/DDBJ databases">
        <title>Whole genome sequence and identification of bacterial endophytes from Costus igneus.</title>
        <authorList>
            <person name="Lee Y.P."/>
            <person name="Gan H.M."/>
            <person name="Eng W."/>
            <person name="Wheatley M.S."/>
            <person name="Caraballo A."/>
            <person name="Polter S."/>
            <person name="Savka M.A."/>
            <person name="Hudson A.O."/>
        </authorList>
    </citation>
    <scope>NUCLEOTIDE SEQUENCE [LARGE SCALE GENOMIC DNA]</scope>
    <source>
        <strain evidence="1 2">RIT379</strain>
    </source>
</reference>
<dbReference type="InterPro" id="IPR023214">
    <property type="entry name" value="HAD_sf"/>
</dbReference>
<dbReference type="InterPro" id="IPR006379">
    <property type="entry name" value="HAD-SF_hydro_IIB"/>
</dbReference>
<dbReference type="PATRIC" id="fig|1397.4.peg.2073"/>
<protein>
    <recommendedName>
        <fullName evidence="3">Phosphoglycolate phosphatase</fullName>
    </recommendedName>
</protein>
<dbReference type="GeneID" id="56349908"/>
<dbReference type="SUPFAM" id="SSF56784">
    <property type="entry name" value="HAD-like"/>
    <property type="match status" value="1"/>
</dbReference>
<dbReference type="AlphaFoldDB" id="A0A0J1IQ29"/>
<accession>A0A0J1IQ29</accession>
<proteinExistence type="predicted"/>
<evidence type="ECO:0008006" key="3">
    <source>
        <dbReference type="Google" id="ProtNLM"/>
    </source>
</evidence>
<dbReference type="PANTHER" id="PTHR10000:SF55">
    <property type="entry name" value="5-AMINO-6-(5-PHOSPHO-D-RIBITYLAMINO)URACIL PHOSPHATASE YCSE"/>
    <property type="match status" value="1"/>
</dbReference>
<evidence type="ECO:0000313" key="1">
    <source>
        <dbReference type="EMBL" id="KLV28043.1"/>
    </source>
</evidence>
<dbReference type="PRINTS" id="PR00119">
    <property type="entry name" value="CATATPASE"/>
</dbReference>
<dbReference type="GO" id="GO:0005829">
    <property type="term" value="C:cytosol"/>
    <property type="evidence" value="ECO:0007669"/>
    <property type="project" value="TreeGrafter"/>
</dbReference>
<gene>
    <name evidence="1" type="ORF">ABW02_03935</name>
</gene>
<sequence>MTKRLEDKEIKLIALDMDGTLLDEKGEIPEENKKAIKEAHEQGLHVVLSTGRTIATCRDHAKSLLLNSYLITVNGSEIWDMNGNLIERNLVDASNIQWMWELAQQHKAKMWAASCEKVWVDEMPEDINKSEWLKFGYHIEDDKVREQVLTSLNEKKCFEISNSSPVNIEVNALGINKAKGLKKVCELLDITMDQVLAAGDSLNDISMIKEAGIGVAMGNAQDIVKQTADVVTFTNNDNGVAYAIRKWALKKEMAGIKK</sequence>
<keyword evidence="2" id="KW-1185">Reference proteome</keyword>
<dbReference type="SFLD" id="SFLDG01140">
    <property type="entry name" value="C2.B:_Phosphomannomutase_and_P"/>
    <property type="match status" value="1"/>
</dbReference>
<dbReference type="GO" id="GO:0000287">
    <property type="term" value="F:magnesium ion binding"/>
    <property type="evidence" value="ECO:0007669"/>
    <property type="project" value="TreeGrafter"/>
</dbReference>
<dbReference type="Proteomes" id="UP000036045">
    <property type="component" value="Unassembled WGS sequence"/>
</dbReference>
<dbReference type="InterPro" id="IPR036412">
    <property type="entry name" value="HAD-like_sf"/>
</dbReference>